<organism evidence="3 4">
    <name type="scientific">Lobosporangium transversale</name>
    <dbReference type="NCBI Taxonomy" id="64571"/>
    <lineage>
        <taxon>Eukaryota</taxon>
        <taxon>Fungi</taxon>
        <taxon>Fungi incertae sedis</taxon>
        <taxon>Mucoromycota</taxon>
        <taxon>Mortierellomycotina</taxon>
        <taxon>Mortierellomycetes</taxon>
        <taxon>Mortierellales</taxon>
        <taxon>Mortierellaceae</taxon>
        <taxon>Lobosporangium</taxon>
    </lineage>
</organism>
<dbReference type="STRING" id="64571.A0A1Y2G9I7"/>
<keyword evidence="2" id="KW-0812">Transmembrane</keyword>
<sequence length="718" mass="81969">MLPWRPLGMLACGLTVIFLFIILHGNGYDFPVVIARCSDEIDYWTLPDKTYLEISGVHDFTQDVASAAVTNTKEESKHFLKRNKPAFMNQWHLGSKSTTQQEKADKSPNNEKMKRGAAAGKEGEKDDEEQWIWMTNIWHEISECGPGYLRQYRRRLSDALKSDKSAPWELMYAHRFPGPIIHSSLSRRPLPKEADSKRDRESIRLAVVYKLVEEERVTYHSRVYHFGTFQRNGPELKEECQISVKETCHVHVPFLSFDYILPGSTPIKDFSLEHDTFLYSRLGDTVLFRSLKLPQLKPDVTSPSNPYSLLSGAQGPSSTCEEKRNVPYRMSYLATIPSISPSEDLHVLMGQVQEYRRTWKYQATIATESTDLKTGNKKWLLGKPWLALEYDSLVQENDMINDEPHTYGVSIQKPYLMHSLDRTSVHIPIKNTVLTLETQRVRVLQKQSDRTRREAEALKDASPIAINTQPQKRDQEQIIVSSQSQRQKLNEHHEPTSSEEIYKDELQWVDYESRINAGTLDSTDTEYGVISDKADILALKTTQNAILILRRELDTILMRGIGPWGLRMVMHDREYNALDRSREMAKRDMLVMKVVTVPVPIYEDSDHSLSFDGDEGEGVEGVGKGAETSDNTNKGSHGVPSSAQTPESSEMEEKRALKPKKTELHNVLVSVYGSGKLFIHDLDRATETKMMIMFIEEKYPVVIGMLAVVIAFVINETR</sequence>
<feature type="compositionally biased region" description="Basic and acidic residues" evidence="1">
    <location>
        <begin position="102"/>
        <end position="114"/>
    </location>
</feature>
<keyword evidence="2" id="KW-1133">Transmembrane helix</keyword>
<evidence type="ECO:0000256" key="2">
    <source>
        <dbReference type="SAM" id="Phobius"/>
    </source>
</evidence>
<feature type="region of interest" description="Disordered" evidence="1">
    <location>
        <begin position="447"/>
        <end position="475"/>
    </location>
</feature>
<evidence type="ECO:0000313" key="3">
    <source>
        <dbReference type="EMBL" id="ORZ02069.1"/>
    </source>
</evidence>
<dbReference type="OrthoDB" id="2153288at2759"/>
<feature type="region of interest" description="Disordered" evidence="1">
    <location>
        <begin position="606"/>
        <end position="659"/>
    </location>
</feature>
<dbReference type="AlphaFoldDB" id="A0A1Y2G9I7"/>
<reference evidence="3 4" key="1">
    <citation type="submission" date="2016-07" db="EMBL/GenBank/DDBJ databases">
        <title>Pervasive Adenine N6-methylation of Active Genes in Fungi.</title>
        <authorList>
            <consortium name="DOE Joint Genome Institute"/>
            <person name="Mondo S.J."/>
            <person name="Dannebaum R.O."/>
            <person name="Kuo R.C."/>
            <person name="Labutti K."/>
            <person name="Haridas S."/>
            <person name="Kuo A."/>
            <person name="Salamov A."/>
            <person name="Ahrendt S.R."/>
            <person name="Lipzen A."/>
            <person name="Sullivan W."/>
            <person name="Andreopoulos W.B."/>
            <person name="Clum A."/>
            <person name="Lindquist E."/>
            <person name="Daum C."/>
            <person name="Ramamoorthy G.K."/>
            <person name="Gryganskyi A."/>
            <person name="Culley D."/>
            <person name="Magnuson J.K."/>
            <person name="James T.Y."/>
            <person name="O'Malley M.A."/>
            <person name="Stajich J.E."/>
            <person name="Spatafora J.W."/>
            <person name="Visel A."/>
            <person name="Grigoriev I.V."/>
        </authorList>
    </citation>
    <scope>NUCLEOTIDE SEQUENCE [LARGE SCALE GENOMIC DNA]</scope>
    <source>
        <strain evidence="3 4">NRRL 3116</strain>
    </source>
</reference>
<gene>
    <name evidence="3" type="ORF">BCR41DRAFT_363267</name>
</gene>
<dbReference type="EMBL" id="MCFF01000061">
    <property type="protein sequence ID" value="ORZ02069.1"/>
    <property type="molecule type" value="Genomic_DNA"/>
</dbReference>
<keyword evidence="4" id="KW-1185">Reference proteome</keyword>
<evidence type="ECO:0000313" key="4">
    <source>
        <dbReference type="Proteomes" id="UP000193648"/>
    </source>
</evidence>
<protein>
    <submittedName>
        <fullName evidence="3">Uncharacterized protein</fullName>
    </submittedName>
</protein>
<feature type="compositionally biased region" description="Polar residues" evidence="1">
    <location>
        <begin position="628"/>
        <end position="648"/>
    </location>
</feature>
<dbReference type="InParanoid" id="A0A1Y2G9I7"/>
<feature type="compositionally biased region" description="Basic and acidic residues" evidence="1">
    <location>
        <begin position="447"/>
        <end position="459"/>
    </location>
</feature>
<evidence type="ECO:0000256" key="1">
    <source>
        <dbReference type="SAM" id="MobiDB-lite"/>
    </source>
</evidence>
<name>A0A1Y2G9I7_9FUNG</name>
<dbReference type="RefSeq" id="XP_021876297.1">
    <property type="nucleotide sequence ID" value="XM_022025868.1"/>
</dbReference>
<dbReference type="GeneID" id="33567711"/>
<keyword evidence="2" id="KW-0472">Membrane</keyword>
<feature type="transmembrane region" description="Helical" evidence="2">
    <location>
        <begin position="699"/>
        <end position="715"/>
    </location>
</feature>
<feature type="region of interest" description="Disordered" evidence="1">
    <location>
        <begin position="93"/>
        <end position="126"/>
    </location>
</feature>
<proteinExistence type="predicted"/>
<comment type="caution">
    <text evidence="3">The sequence shown here is derived from an EMBL/GenBank/DDBJ whole genome shotgun (WGS) entry which is preliminary data.</text>
</comment>
<dbReference type="Proteomes" id="UP000193648">
    <property type="component" value="Unassembled WGS sequence"/>
</dbReference>
<accession>A0A1Y2G9I7</accession>